<protein>
    <submittedName>
        <fullName evidence="2">Uncharacterized protein</fullName>
    </submittedName>
</protein>
<dbReference type="EMBL" id="BTGU01000015">
    <property type="protein sequence ID" value="GMN42892.1"/>
    <property type="molecule type" value="Genomic_DNA"/>
</dbReference>
<reference evidence="2" key="1">
    <citation type="submission" date="2023-07" db="EMBL/GenBank/DDBJ databases">
        <title>draft genome sequence of fig (Ficus carica).</title>
        <authorList>
            <person name="Takahashi T."/>
            <person name="Nishimura K."/>
        </authorList>
    </citation>
    <scope>NUCLEOTIDE SEQUENCE</scope>
</reference>
<evidence type="ECO:0000313" key="3">
    <source>
        <dbReference type="Proteomes" id="UP001187192"/>
    </source>
</evidence>
<name>A0AA88A1R7_FICCA</name>
<proteinExistence type="predicted"/>
<dbReference type="Proteomes" id="UP001187192">
    <property type="component" value="Unassembled WGS sequence"/>
</dbReference>
<keyword evidence="3" id="KW-1185">Reference proteome</keyword>
<feature type="compositionally biased region" description="Basic residues" evidence="1">
    <location>
        <begin position="223"/>
        <end position="233"/>
    </location>
</feature>
<comment type="caution">
    <text evidence="2">The sequence shown here is derived from an EMBL/GenBank/DDBJ whole genome shotgun (WGS) entry which is preliminary data.</text>
</comment>
<sequence>MGGRGAGWGLGAGGGRLEGGCRRPGSGGGLGWGAAGARVGIGGAGAGSLASGQWQLTTERSPTPEKTWGRKSHMRVGTPVSDWGRGGDLVAWEPPHGHDSLVEEISDLADGGILEETSDLASGGEIRWRISDFTGCDLQTPDGVEGGSDGNLQLTIFAGPTSRSLLRLRSPPTGVIFSRRLNRLPPEPNPVICCSGEETTMASGSLPARRSRPTQWKENKKRGADRRRGRQSE</sequence>
<gene>
    <name evidence="2" type="ORF">TIFTF001_012098</name>
</gene>
<evidence type="ECO:0000313" key="2">
    <source>
        <dbReference type="EMBL" id="GMN42892.1"/>
    </source>
</evidence>
<accession>A0AA88A1R7</accession>
<organism evidence="2 3">
    <name type="scientific">Ficus carica</name>
    <name type="common">Common fig</name>
    <dbReference type="NCBI Taxonomy" id="3494"/>
    <lineage>
        <taxon>Eukaryota</taxon>
        <taxon>Viridiplantae</taxon>
        <taxon>Streptophyta</taxon>
        <taxon>Embryophyta</taxon>
        <taxon>Tracheophyta</taxon>
        <taxon>Spermatophyta</taxon>
        <taxon>Magnoliopsida</taxon>
        <taxon>eudicotyledons</taxon>
        <taxon>Gunneridae</taxon>
        <taxon>Pentapetalae</taxon>
        <taxon>rosids</taxon>
        <taxon>fabids</taxon>
        <taxon>Rosales</taxon>
        <taxon>Moraceae</taxon>
        <taxon>Ficeae</taxon>
        <taxon>Ficus</taxon>
    </lineage>
</organism>
<feature type="region of interest" description="Disordered" evidence="1">
    <location>
        <begin position="48"/>
        <end position="80"/>
    </location>
</feature>
<dbReference type="AlphaFoldDB" id="A0AA88A1R7"/>
<feature type="region of interest" description="Disordered" evidence="1">
    <location>
        <begin position="196"/>
        <end position="233"/>
    </location>
</feature>
<evidence type="ECO:0000256" key="1">
    <source>
        <dbReference type="SAM" id="MobiDB-lite"/>
    </source>
</evidence>